<reference evidence="3" key="2">
    <citation type="submission" date="2024-04" db="EMBL/GenBank/DDBJ databases">
        <authorList>
            <person name="Chen Y."/>
            <person name="Shah S."/>
            <person name="Dougan E. K."/>
            <person name="Thang M."/>
            <person name="Chan C."/>
        </authorList>
    </citation>
    <scope>NUCLEOTIDE SEQUENCE [LARGE SCALE GENOMIC DNA]</scope>
</reference>
<evidence type="ECO:0000313" key="4">
    <source>
        <dbReference type="EMBL" id="CAL4797700.1"/>
    </source>
</evidence>
<keyword evidence="1" id="KW-0812">Transmembrane</keyword>
<accession>A0A9P1DHR4</accession>
<dbReference type="AlphaFoldDB" id="A0A9P1DHR4"/>
<keyword evidence="1" id="KW-1133">Transmembrane helix</keyword>
<name>A0A9P1DHR4_9DINO</name>
<comment type="caution">
    <text evidence="2">The sequence shown here is derived from an EMBL/GenBank/DDBJ whole genome shotgun (WGS) entry which is preliminary data.</text>
</comment>
<feature type="transmembrane region" description="Helical" evidence="1">
    <location>
        <begin position="348"/>
        <end position="371"/>
    </location>
</feature>
<organism evidence="2">
    <name type="scientific">Cladocopium goreaui</name>
    <dbReference type="NCBI Taxonomy" id="2562237"/>
    <lineage>
        <taxon>Eukaryota</taxon>
        <taxon>Sar</taxon>
        <taxon>Alveolata</taxon>
        <taxon>Dinophyceae</taxon>
        <taxon>Suessiales</taxon>
        <taxon>Symbiodiniaceae</taxon>
        <taxon>Cladocopium</taxon>
    </lineage>
</organism>
<reference evidence="2" key="1">
    <citation type="submission" date="2022-10" db="EMBL/GenBank/DDBJ databases">
        <authorList>
            <person name="Chen Y."/>
            <person name="Dougan E. K."/>
            <person name="Chan C."/>
            <person name="Rhodes N."/>
            <person name="Thang M."/>
        </authorList>
    </citation>
    <scope>NUCLEOTIDE SEQUENCE</scope>
</reference>
<dbReference type="GO" id="GO:0032259">
    <property type="term" value="P:methylation"/>
    <property type="evidence" value="ECO:0007669"/>
    <property type="project" value="UniProtKB-KW"/>
</dbReference>
<protein>
    <submittedName>
        <fullName evidence="4">Ribosomal RNA methyltransferase nop2</fullName>
    </submittedName>
</protein>
<keyword evidence="4" id="KW-0489">Methyltransferase</keyword>
<dbReference type="GO" id="GO:0008168">
    <property type="term" value="F:methyltransferase activity"/>
    <property type="evidence" value="ECO:0007669"/>
    <property type="project" value="UniProtKB-KW"/>
</dbReference>
<evidence type="ECO:0000256" key="1">
    <source>
        <dbReference type="SAM" id="Phobius"/>
    </source>
</evidence>
<dbReference type="OrthoDB" id="427002at2759"/>
<dbReference type="EMBL" id="CAMXCT020004791">
    <property type="protein sequence ID" value="CAL1163763.1"/>
    <property type="molecule type" value="Genomic_DNA"/>
</dbReference>
<evidence type="ECO:0000313" key="5">
    <source>
        <dbReference type="Proteomes" id="UP001152797"/>
    </source>
</evidence>
<evidence type="ECO:0000313" key="3">
    <source>
        <dbReference type="EMBL" id="CAL1163763.1"/>
    </source>
</evidence>
<dbReference type="EMBL" id="CAMXCT030004791">
    <property type="protein sequence ID" value="CAL4797700.1"/>
    <property type="molecule type" value="Genomic_DNA"/>
</dbReference>
<evidence type="ECO:0000313" key="2">
    <source>
        <dbReference type="EMBL" id="CAI4010388.1"/>
    </source>
</evidence>
<keyword evidence="4" id="KW-0808">Transferase</keyword>
<proteinExistence type="predicted"/>
<keyword evidence="1" id="KW-0472">Membrane</keyword>
<gene>
    <name evidence="2" type="ORF">C1SCF055_LOCUS35658</name>
</gene>
<dbReference type="EMBL" id="CAMXCT010004791">
    <property type="protein sequence ID" value="CAI4010388.1"/>
    <property type="molecule type" value="Genomic_DNA"/>
</dbReference>
<keyword evidence="5" id="KW-1185">Reference proteome</keyword>
<dbReference type="Proteomes" id="UP001152797">
    <property type="component" value="Unassembled WGS sequence"/>
</dbReference>
<sequence>MATLATLAAQRWRLLICGLRHGRSVEALQQVLEDFQPAAIFLELDRENFYHLRCRRDHFTDAAPEVAEAIRWAEQRQRPLTPLDRPQLCTRRRLAQRMALGNPMQLYAVRRYWGEMPQEDATSWRAKLQRDCPILHEVMLEERDEFMTYRILLALERRLAQRSVKGQSLNSGALGLPALLEQRAVLEKQRLNEAMRANQSRSTIGSHDWENVLVLCGPAHVKELQRRLQFALSDPHFSPRFLAMNATLLPHLWRNQSHQPPAQIGDLGDGGRWDVELAAKTQELLEEVETKVAPVATAGFGPLTMLADQVWRLLPQVDGEERPVQYEPPSVEFIHERLRELSKKPLPIWPIVLLVYITCPLLVFVVIPAAIDLYWLRIGPQVPLSLLIDSQEKDVREKDPPWNSSCEATLRKLTDKLPHSDCNEHASMFHGIRKCKTM</sequence>